<organism evidence="1 2">
    <name type="scientific">Oceanobacillus indicireducens</name>
    <dbReference type="NCBI Taxonomy" id="1004261"/>
    <lineage>
        <taxon>Bacteria</taxon>
        <taxon>Bacillati</taxon>
        <taxon>Bacillota</taxon>
        <taxon>Bacilli</taxon>
        <taxon>Bacillales</taxon>
        <taxon>Bacillaceae</taxon>
        <taxon>Oceanobacillus</taxon>
    </lineage>
</organism>
<reference evidence="1" key="2">
    <citation type="submission" date="2020-09" db="EMBL/GenBank/DDBJ databases">
        <authorList>
            <person name="Sun Q."/>
            <person name="Ohkuma M."/>
        </authorList>
    </citation>
    <scope>NUCLEOTIDE SEQUENCE</scope>
    <source>
        <strain evidence="1">JCM 17251</strain>
    </source>
</reference>
<proteinExistence type="predicted"/>
<name>A0A917XY78_9BACI</name>
<dbReference type="AlphaFoldDB" id="A0A917XY78"/>
<evidence type="ECO:0000313" key="2">
    <source>
        <dbReference type="Proteomes" id="UP000624041"/>
    </source>
</evidence>
<reference evidence="1" key="1">
    <citation type="journal article" date="2014" name="Int. J. Syst. Evol. Microbiol.">
        <title>Complete genome sequence of Corynebacterium casei LMG S-19264T (=DSM 44701T), isolated from a smear-ripened cheese.</title>
        <authorList>
            <consortium name="US DOE Joint Genome Institute (JGI-PGF)"/>
            <person name="Walter F."/>
            <person name="Albersmeier A."/>
            <person name="Kalinowski J."/>
            <person name="Ruckert C."/>
        </authorList>
    </citation>
    <scope>NUCLEOTIDE SEQUENCE</scope>
    <source>
        <strain evidence="1">JCM 17251</strain>
    </source>
</reference>
<accession>A0A917XY78</accession>
<evidence type="ECO:0000313" key="1">
    <source>
        <dbReference type="EMBL" id="GGN57454.1"/>
    </source>
</evidence>
<gene>
    <name evidence="1" type="ORF">GCM10007971_18410</name>
</gene>
<keyword evidence="2" id="KW-1185">Reference proteome</keyword>
<dbReference type="Proteomes" id="UP000624041">
    <property type="component" value="Unassembled WGS sequence"/>
</dbReference>
<protein>
    <submittedName>
        <fullName evidence="1">Uncharacterized protein</fullName>
    </submittedName>
</protein>
<sequence>MIKVLELMTNPMIQNLLTNFIYSGIQKGGKKLISDNLSQQFETAILDAFDKLSEKYPIISFQKEKTYRQSENLKYTLKYLHEEGILEQHIYLDFSKEFRKSYLDISDEQGDIYFDLYDINQETYEEKFSEVEELFRKAQE</sequence>
<comment type="caution">
    <text evidence="1">The sequence shown here is derived from an EMBL/GenBank/DDBJ whole genome shotgun (WGS) entry which is preliminary data.</text>
</comment>
<dbReference type="EMBL" id="BMOS01000010">
    <property type="protein sequence ID" value="GGN57454.1"/>
    <property type="molecule type" value="Genomic_DNA"/>
</dbReference>